<evidence type="ECO:0000313" key="2">
    <source>
        <dbReference type="EMBL" id="KAG5585584.1"/>
    </source>
</evidence>
<keyword evidence="3" id="KW-1185">Reference proteome</keyword>
<sequence>MYCEGSLGTVSWDRRCTWRSAFDLLHRLLAVSFSIFAFWIIGRYSTASRNCSAMRRLLLFIADLIFSFRAQLTGTLGELPCSFLPSSIHALPQTPNT</sequence>
<accession>A0A9J5XFB9</accession>
<feature type="transmembrane region" description="Helical" evidence="1">
    <location>
        <begin position="24"/>
        <end position="45"/>
    </location>
</feature>
<evidence type="ECO:0000256" key="1">
    <source>
        <dbReference type="SAM" id="Phobius"/>
    </source>
</evidence>
<dbReference type="Proteomes" id="UP000824120">
    <property type="component" value="Chromosome 9"/>
</dbReference>
<dbReference type="EMBL" id="JACXVP010000009">
    <property type="protein sequence ID" value="KAG5585584.1"/>
    <property type="molecule type" value="Genomic_DNA"/>
</dbReference>
<proteinExistence type="predicted"/>
<gene>
    <name evidence="2" type="ORF">H5410_046018</name>
</gene>
<name>A0A9J5XFB9_SOLCO</name>
<comment type="caution">
    <text evidence="2">The sequence shown here is derived from an EMBL/GenBank/DDBJ whole genome shotgun (WGS) entry which is preliminary data.</text>
</comment>
<dbReference type="AlphaFoldDB" id="A0A9J5XFB9"/>
<keyword evidence="1" id="KW-0472">Membrane</keyword>
<keyword evidence="1" id="KW-1133">Transmembrane helix</keyword>
<protein>
    <submittedName>
        <fullName evidence="2">Uncharacterized protein</fullName>
    </submittedName>
</protein>
<keyword evidence="1" id="KW-0812">Transmembrane</keyword>
<reference evidence="2 3" key="1">
    <citation type="submission" date="2020-09" db="EMBL/GenBank/DDBJ databases">
        <title>De no assembly of potato wild relative species, Solanum commersonii.</title>
        <authorList>
            <person name="Cho K."/>
        </authorList>
    </citation>
    <scope>NUCLEOTIDE SEQUENCE [LARGE SCALE GENOMIC DNA]</scope>
    <source>
        <strain evidence="2">LZ3.2</strain>
        <tissue evidence="2">Leaf</tissue>
    </source>
</reference>
<evidence type="ECO:0000313" key="3">
    <source>
        <dbReference type="Proteomes" id="UP000824120"/>
    </source>
</evidence>
<organism evidence="2 3">
    <name type="scientific">Solanum commersonii</name>
    <name type="common">Commerson's wild potato</name>
    <name type="synonym">Commerson's nightshade</name>
    <dbReference type="NCBI Taxonomy" id="4109"/>
    <lineage>
        <taxon>Eukaryota</taxon>
        <taxon>Viridiplantae</taxon>
        <taxon>Streptophyta</taxon>
        <taxon>Embryophyta</taxon>
        <taxon>Tracheophyta</taxon>
        <taxon>Spermatophyta</taxon>
        <taxon>Magnoliopsida</taxon>
        <taxon>eudicotyledons</taxon>
        <taxon>Gunneridae</taxon>
        <taxon>Pentapetalae</taxon>
        <taxon>asterids</taxon>
        <taxon>lamiids</taxon>
        <taxon>Solanales</taxon>
        <taxon>Solanaceae</taxon>
        <taxon>Solanoideae</taxon>
        <taxon>Solaneae</taxon>
        <taxon>Solanum</taxon>
    </lineage>
</organism>